<feature type="domain" description="Protein kinase" evidence="7">
    <location>
        <begin position="1"/>
        <end position="89"/>
    </location>
</feature>
<accession>A0A5J4QAY7</accession>
<evidence type="ECO:0000256" key="6">
    <source>
        <dbReference type="SAM" id="Phobius"/>
    </source>
</evidence>
<dbReference type="OrthoDB" id="3256376at2759"/>
<dbReference type="Gene3D" id="1.10.510.10">
    <property type="entry name" value="Transferase(Phosphotransferase) domain 1"/>
    <property type="match status" value="1"/>
</dbReference>
<keyword evidence="6" id="KW-0812">Transmembrane</keyword>
<proteinExistence type="predicted"/>
<dbReference type="AlphaFoldDB" id="A0A5J4QAY7"/>
<dbReference type="InterPro" id="IPR000719">
    <property type="entry name" value="Prot_kinase_dom"/>
</dbReference>
<dbReference type="GO" id="GO:0004674">
    <property type="term" value="F:protein serine/threonine kinase activity"/>
    <property type="evidence" value="ECO:0007669"/>
    <property type="project" value="UniProtKB-KW"/>
</dbReference>
<evidence type="ECO:0000256" key="1">
    <source>
        <dbReference type="ARBA" id="ARBA00022527"/>
    </source>
</evidence>
<sequence length="89" mass="10225">LVEKDYYAKAQETKIYMAPEVFMEKKMNFGTDIFALGIVIFECLTGIHPFLAGNEQETISNIRNGKPTQLPNWVPTEMKELIIEMLDKV</sequence>
<evidence type="ECO:0000256" key="5">
    <source>
        <dbReference type="ARBA" id="ARBA00022840"/>
    </source>
</evidence>
<feature type="non-terminal residue" evidence="8">
    <location>
        <position position="1"/>
    </location>
</feature>
<comment type="caution">
    <text evidence="8">The sequence shown here is derived from an EMBL/GenBank/DDBJ whole genome shotgun (WGS) entry which is preliminary data.</text>
</comment>
<dbReference type="Pfam" id="PF00069">
    <property type="entry name" value="Pkinase"/>
    <property type="match status" value="1"/>
</dbReference>
<reference evidence="8 9" key="1">
    <citation type="submission" date="2019-03" db="EMBL/GenBank/DDBJ databases">
        <title>Single cell metagenomics reveals metabolic interactions within the superorganism composed of flagellate Streblomastix strix and complex community of Bacteroidetes bacteria on its surface.</title>
        <authorList>
            <person name="Treitli S.C."/>
            <person name="Kolisko M."/>
            <person name="Husnik F."/>
            <person name="Keeling P."/>
            <person name="Hampl V."/>
        </authorList>
    </citation>
    <scope>NUCLEOTIDE SEQUENCE [LARGE SCALE GENOMIC DNA]</scope>
    <source>
        <strain evidence="8">ST1C</strain>
    </source>
</reference>
<keyword evidence="3" id="KW-0547">Nucleotide-binding</keyword>
<name>A0A5J4QAY7_9EUKA</name>
<evidence type="ECO:0000313" key="8">
    <source>
        <dbReference type="EMBL" id="KAA6318827.1"/>
    </source>
</evidence>
<feature type="transmembrane region" description="Helical" evidence="6">
    <location>
        <begin position="33"/>
        <end position="51"/>
    </location>
</feature>
<keyword evidence="1" id="KW-0723">Serine/threonine-protein kinase</keyword>
<keyword evidence="2" id="KW-0808">Transferase</keyword>
<protein>
    <recommendedName>
        <fullName evidence="7">Protein kinase domain-containing protein</fullName>
    </recommendedName>
</protein>
<evidence type="ECO:0000256" key="2">
    <source>
        <dbReference type="ARBA" id="ARBA00022679"/>
    </source>
</evidence>
<evidence type="ECO:0000313" key="9">
    <source>
        <dbReference type="Proteomes" id="UP000324800"/>
    </source>
</evidence>
<dbReference type="EMBL" id="SNRW01046100">
    <property type="protein sequence ID" value="KAA6318827.1"/>
    <property type="molecule type" value="Genomic_DNA"/>
</dbReference>
<evidence type="ECO:0000259" key="7">
    <source>
        <dbReference type="PROSITE" id="PS50011"/>
    </source>
</evidence>
<gene>
    <name evidence="8" type="ORF">EZS28_054893</name>
</gene>
<dbReference type="Proteomes" id="UP000324800">
    <property type="component" value="Unassembled WGS sequence"/>
</dbReference>
<organism evidence="8 9">
    <name type="scientific">Streblomastix strix</name>
    <dbReference type="NCBI Taxonomy" id="222440"/>
    <lineage>
        <taxon>Eukaryota</taxon>
        <taxon>Metamonada</taxon>
        <taxon>Preaxostyla</taxon>
        <taxon>Oxymonadida</taxon>
        <taxon>Streblomastigidae</taxon>
        <taxon>Streblomastix</taxon>
    </lineage>
</organism>
<evidence type="ECO:0000256" key="4">
    <source>
        <dbReference type="ARBA" id="ARBA00022777"/>
    </source>
</evidence>
<dbReference type="GO" id="GO:0005524">
    <property type="term" value="F:ATP binding"/>
    <property type="evidence" value="ECO:0007669"/>
    <property type="project" value="UniProtKB-KW"/>
</dbReference>
<dbReference type="PANTHER" id="PTHR24351">
    <property type="entry name" value="RIBOSOMAL PROTEIN S6 KINASE"/>
    <property type="match status" value="1"/>
</dbReference>
<dbReference type="InterPro" id="IPR011009">
    <property type="entry name" value="Kinase-like_dom_sf"/>
</dbReference>
<evidence type="ECO:0000256" key="3">
    <source>
        <dbReference type="ARBA" id="ARBA00022741"/>
    </source>
</evidence>
<keyword evidence="6" id="KW-1133">Transmembrane helix</keyword>
<dbReference type="PROSITE" id="PS50011">
    <property type="entry name" value="PROTEIN_KINASE_DOM"/>
    <property type="match status" value="1"/>
</dbReference>
<keyword evidence="5" id="KW-0067">ATP-binding</keyword>
<dbReference type="SUPFAM" id="SSF56112">
    <property type="entry name" value="Protein kinase-like (PK-like)"/>
    <property type="match status" value="1"/>
</dbReference>
<keyword evidence="4" id="KW-0418">Kinase</keyword>
<keyword evidence="6" id="KW-0472">Membrane</keyword>